<dbReference type="Pfam" id="PF12952">
    <property type="entry name" value="DUF3841"/>
    <property type="match status" value="1"/>
</dbReference>
<name>A0A9D2M9I5_9FIRM</name>
<accession>A0A9D2M9I5</accession>
<dbReference type="EMBL" id="DWYC01000014">
    <property type="protein sequence ID" value="HJB56153.1"/>
    <property type="molecule type" value="Genomic_DNA"/>
</dbReference>
<reference evidence="1" key="2">
    <citation type="submission" date="2021-04" db="EMBL/GenBank/DDBJ databases">
        <authorList>
            <person name="Gilroy R."/>
        </authorList>
    </citation>
    <scope>NUCLEOTIDE SEQUENCE</scope>
    <source>
        <strain evidence="1">CHK189-11263</strain>
    </source>
</reference>
<sequence length="192" mass="22588">MAATRTVWTRQHPAVLDELEQTGHYYAREEAIRAKNGGGSMADFYLRVYDWYAREGEKYVPRPPQARYPIWVSVSQDSMLQPVEGTVVLTLEVPEEALLITDMERWGYRINQWYIPLDAEDERRHNAELERYGIPSESALIDGDKGNFYPLLRRKIIQSWQRLFTCPPRPGDMAQGTLWELRQEWVREVLRT</sequence>
<reference evidence="1" key="1">
    <citation type="journal article" date="2021" name="PeerJ">
        <title>Extensive microbial diversity within the chicken gut microbiome revealed by metagenomics and culture.</title>
        <authorList>
            <person name="Gilroy R."/>
            <person name="Ravi A."/>
            <person name="Getino M."/>
            <person name="Pursley I."/>
            <person name="Horton D.L."/>
            <person name="Alikhan N.F."/>
            <person name="Baker D."/>
            <person name="Gharbi K."/>
            <person name="Hall N."/>
            <person name="Watson M."/>
            <person name="Adriaenssens E.M."/>
            <person name="Foster-Nyarko E."/>
            <person name="Jarju S."/>
            <person name="Secka A."/>
            <person name="Antonio M."/>
            <person name="Oren A."/>
            <person name="Chaudhuri R.R."/>
            <person name="La Ragione R."/>
            <person name="Hildebrand F."/>
            <person name="Pallen M.J."/>
        </authorList>
    </citation>
    <scope>NUCLEOTIDE SEQUENCE</scope>
    <source>
        <strain evidence="1">CHK189-11263</strain>
    </source>
</reference>
<dbReference type="InterPro" id="IPR024211">
    <property type="entry name" value="DUF3841"/>
</dbReference>
<protein>
    <submittedName>
        <fullName evidence="1">DUF3841 domain-containing protein</fullName>
    </submittedName>
</protein>
<dbReference type="Proteomes" id="UP000824208">
    <property type="component" value="Unassembled WGS sequence"/>
</dbReference>
<evidence type="ECO:0000313" key="1">
    <source>
        <dbReference type="EMBL" id="HJB56153.1"/>
    </source>
</evidence>
<gene>
    <name evidence="1" type="ORF">H9714_01225</name>
</gene>
<dbReference type="AlphaFoldDB" id="A0A9D2M9I5"/>
<proteinExistence type="predicted"/>
<comment type="caution">
    <text evidence="1">The sequence shown here is derived from an EMBL/GenBank/DDBJ whole genome shotgun (WGS) entry which is preliminary data.</text>
</comment>
<evidence type="ECO:0000313" key="2">
    <source>
        <dbReference type="Proteomes" id="UP000824208"/>
    </source>
</evidence>
<organism evidence="1 2">
    <name type="scientific">Candidatus Flavonifractor intestinipullorum</name>
    <dbReference type="NCBI Taxonomy" id="2838587"/>
    <lineage>
        <taxon>Bacteria</taxon>
        <taxon>Bacillati</taxon>
        <taxon>Bacillota</taxon>
        <taxon>Clostridia</taxon>
        <taxon>Eubacteriales</taxon>
        <taxon>Oscillospiraceae</taxon>
        <taxon>Flavonifractor</taxon>
    </lineage>
</organism>